<name>W3WZ64_PESFW</name>
<evidence type="ECO:0000313" key="3">
    <source>
        <dbReference type="Proteomes" id="UP000030651"/>
    </source>
</evidence>
<feature type="compositionally biased region" description="Basic and acidic residues" evidence="1">
    <location>
        <begin position="352"/>
        <end position="365"/>
    </location>
</feature>
<evidence type="ECO:0000256" key="1">
    <source>
        <dbReference type="SAM" id="MobiDB-lite"/>
    </source>
</evidence>
<dbReference type="OrthoDB" id="2333384at2759"/>
<evidence type="ECO:0008006" key="4">
    <source>
        <dbReference type="Google" id="ProtNLM"/>
    </source>
</evidence>
<dbReference type="eggNOG" id="ENOG502SPEF">
    <property type="taxonomic scope" value="Eukaryota"/>
</dbReference>
<dbReference type="Proteomes" id="UP000030651">
    <property type="component" value="Unassembled WGS sequence"/>
</dbReference>
<dbReference type="OMA" id="RTHELKW"/>
<dbReference type="EMBL" id="KI912115">
    <property type="protein sequence ID" value="ETS78412.1"/>
    <property type="molecule type" value="Genomic_DNA"/>
</dbReference>
<sequence length="525" mass="58139">MPRRGIRQSHEVSIQIADFQSTYLPGDVIIGHVVAKKAFGHGPRTDQTVVKLRLFGRTKSKIVSGSQEKTYRGQAVLVDEEQCIFRGTVSANSKHSFAMTIPKTPQPGVAKTGDSWDKDERGLRGIDKDRNFLSNTQEDITKHSLPAVFYFGDSRALTGSVCEAFVEYFLEATLACPGVSDAKATLPLFIRSHSTEKPVDYNDYSFNVKSFQQITRSERLLPQNRDKKMTFRDKSKRLFTPSKVPSYSYRVSVATPPVIQLDHPAPVPFKVHVAPIMEQNKMICPDGDIRRLPPIELVSVDMELVALTRVRCPGTLGDHSRDKETTYRIPIDEPIALANYNIPVVVQGDLKGPGDEPRDLSERANEQTAPGGSPFLEPNSLHVAVEGAVVPEGLIKHSSFQPHEKGQYFLGTPLDLGNNLDVRLTETKSSSLGGRPTTFEKRLWPSFATYNIVLSYQLVWKLKISCVGEIHTTEGRANVNILPPSEAQGAGRQKIGQDAIKDYEHLTAALNFTSEVGGFLDLLSV</sequence>
<gene>
    <name evidence="2" type="ORF">PFICI_10474</name>
</gene>
<accession>W3WZ64</accession>
<proteinExistence type="predicted"/>
<dbReference type="AlphaFoldDB" id="W3WZ64"/>
<keyword evidence="3" id="KW-1185">Reference proteome</keyword>
<feature type="region of interest" description="Disordered" evidence="1">
    <location>
        <begin position="348"/>
        <end position="377"/>
    </location>
</feature>
<dbReference type="HOGENOM" id="CLU_042066_1_0_1"/>
<dbReference type="KEGG" id="pfy:PFICI_10474"/>
<organism evidence="2 3">
    <name type="scientific">Pestalotiopsis fici (strain W106-1 / CGMCC3.15140)</name>
    <dbReference type="NCBI Taxonomy" id="1229662"/>
    <lineage>
        <taxon>Eukaryota</taxon>
        <taxon>Fungi</taxon>
        <taxon>Dikarya</taxon>
        <taxon>Ascomycota</taxon>
        <taxon>Pezizomycotina</taxon>
        <taxon>Sordariomycetes</taxon>
        <taxon>Xylariomycetidae</taxon>
        <taxon>Amphisphaeriales</taxon>
        <taxon>Sporocadaceae</taxon>
        <taxon>Pestalotiopsis</taxon>
    </lineage>
</organism>
<evidence type="ECO:0000313" key="2">
    <source>
        <dbReference type="EMBL" id="ETS78412.1"/>
    </source>
</evidence>
<reference evidence="3" key="1">
    <citation type="journal article" date="2015" name="BMC Genomics">
        <title>Genomic and transcriptomic analysis of the endophytic fungus Pestalotiopsis fici reveals its lifestyle and high potential for synthesis of natural products.</title>
        <authorList>
            <person name="Wang X."/>
            <person name="Zhang X."/>
            <person name="Liu L."/>
            <person name="Xiang M."/>
            <person name="Wang W."/>
            <person name="Sun X."/>
            <person name="Che Y."/>
            <person name="Guo L."/>
            <person name="Liu G."/>
            <person name="Guo L."/>
            <person name="Wang C."/>
            <person name="Yin W.B."/>
            <person name="Stadler M."/>
            <person name="Zhang X."/>
            <person name="Liu X."/>
        </authorList>
    </citation>
    <scope>NUCLEOTIDE SEQUENCE [LARGE SCALE GENOMIC DNA]</scope>
    <source>
        <strain evidence="3">W106-1 / CGMCC3.15140</strain>
    </source>
</reference>
<protein>
    <recommendedName>
        <fullName evidence="4">Arrestin-like N-terminal domain-containing protein</fullName>
    </recommendedName>
</protein>
<dbReference type="RefSeq" id="XP_007837246.1">
    <property type="nucleotide sequence ID" value="XM_007839055.1"/>
</dbReference>
<dbReference type="GeneID" id="19275487"/>
<dbReference type="InParanoid" id="W3WZ64"/>